<evidence type="ECO:0000256" key="6">
    <source>
        <dbReference type="ARBA" id="ARBA00023033"/>
    </source>
</evidence>
<keyword evidence="9" id="KW-0812">Transmembrane</keyword>
<comment type="cofactor">
    <cofactor evidence="1 7">
        <name>heme</name>
        <dbReference type="ChEBI" id="CHEBI:30413"/>
    </cofactor>
</comment>
<keyword evidence="9" id="KW-0472">Membrane</keyword>
<dbReference type="InterPro" id="IPR001128">
    <property type="entry name" value="Cyt_P450"/>
</dbReference>
<dbReference type="InterPro" id="IPR002401">
    <property type="entry name" value="Cyt_P450_E_grp-I"/>
</dbReference>
<proteinExistence type="inferred from homology"/>
<dbReference type="AlphaFoldDB" id="A0A1L7X9I6"/>
<keyword evidence="9" id="KW-1133">Transmembrane helix</keyword>
<organism evidence="10 11">
    <name type="scientific">Phialocephala subalpina</name>
    <dbReference type="NCBI Taxonomy" id="576137"/>
    <lineage>
        <taxon>Eukaryota</taxon>
        <taxon>Fungi</taxon>
        <taxon>Dikarya</taxon>
        <taxon>Ascomycota</taxon>
        <taxon>Pezizomycotina</taxon>
        <taxon>Leotiomycetes</taxon>
        <taxon>Helotiales</taxon>
        <taxon>Mollisiaceae</taxon>
        <taxon>Phialocephala</taxon>
        <taxon>Phialocephala fortinii species complex</taxon>
    </lineage>
</organism>
<dbReference type="InterPro" id="IPR050121">
    <property type="entry name" value="Cytochrome_P450_monoxygenase"/>
</dbReference>
<keyword evidence="5 7" id="KW-0408">Iron</keyword>
<keyword evidence="4 8" id="KW-0560">Oxidoreductase</keyword>
<sequence length="515" mass="59062">MALQISYLSLAASAVAAFILYWIVLVIYRLYFHPLSKFPGPKLAAATLWYEFYYDVNKKGTYIWKIKELHEEYGPIIRISPHALHVNDPDFYDVYSGRPGEKRNKYKWAVTHFNTPEAMLATVDHSHHRLRRAPVAPFFSKANVRKLDYILHENLSKFRRQLQKRESTHEPFNILDGFKALTGDVITTYAFGQSNNNLDLEDFNAGFWKLFHDLSAQGTPNNHFQWILPTIRALPDWMHRAMGMEYVLAWEKKSKAQLKAIISNSDLKEKEEPMIFREVLNSDLPPEEKTIDRLWHDGQTFNIAGAETTAWTLGILTYYLLSQPEILRRLQEELGGVVKDGKVEETSTAELEQLPYLTAVIKEGLRMSFGVAGRLYRISPDKAQVFKDGKKEWIIPAGTPIAMTIPLLHLNPTTYPSPETFNPDRYLDNPSLDRYLFSFSKGPRACVGMNLAWAELYNTVAGIFGHYGVGGEGNGEERPTMRLWKTTEEDVKTMHDYFVPFPWEGSQGVRVVVSS</sequence>
<dbReference type="Proteomes" id="UP000184330">
    <property type="component" value="Unassembled WGS sequence"/>
</dbReference>
<evidence type="ECO:0000256" key="3">
    <source>
        <dbReference type="ARBA" id="ARBA00022723"/>
    </source>
</evidence>
<dbReference type="EMBL" id="FJOG01000019">
    <property type="protein sequence ID" value="CZR61689.1"/>
    <property type="molecule type" value="Genomic_DNA"/>
</dbReference>
<gene>
    <name evidence="10" type="ORF">PAC_11586</name>
</gene>
<dbReference type="PRINTS" id="PR00385">
    <property type="entry name" value="P450"/>
</dbReference>
<keyword evidence="6 8" id="KW-0503">Monooxygenase</keyword>
<dbReference type="PANTHER" id="PTHR24305">
    <property type="entry name" value="CYTOCHROME P450"/>
    <property type="match status" value="1"/>
</dbReference>
<accession>A0A1L7X9I6</accession>
<evidence type="ECO:0000313" key="10">
    <source>
        <dbReference type="EMBL" id="CZR61689.1"/>
    </source>
</evidence>
<dbReference type="InterPro" id="IPR017972">
    <property type="entry name" value="Cyt_P450_CS"/>
</dbReference>
<evidence type="ECO:0000256" key="7">
    <source>
        <dbReference type="PIRSR" id="PIRSR602401-1"/>
    </source>
</evidence>
<dbReference type="Gene3D" id="1.10.630.10">
    <property type="entry name" value="Cytochrome P450"/>
    <property type="match status" value="1"/>
</dbReference>
<dbReference type="GO" id="GO:0016705">
    <property type="term" value="F:oxidoreductase activity, acting on paired donors, with incorporation or reduction of molecular oxygen"/>
    <property type="evidence" value="ECO:0007669"/>
    <property type="project" value="InterPro"/>
</dbReference>
<reference evidence="10 11" key="1">
    <citation type="submission" date="2016-03" db="EMBL/GenBank/DDBJ databases">
        <authorList>
            <person name="Ploux O."/>
        </authorList>
    </citation>
    <scope>NUCLEOTIDE SEQUENCE [LARGE SCALE GENOMIC DNA]</scope>
    <source>
        <strain evidence="10 11">UAMH 11012</strain>
    </source>
</reference>
<dbReference type="PRINTS" id="PR00463">
    <property type="entry name" value="EP450I"/>
</dbReference>
<dbReference type="PROSITE" id="PS00086">
    <property type="entry name" value="CYTOCHROME_P450"/>
    <property type="match status" value="1"/>
</dbReference>
<evidence type="ECO:0000256" key="9">
    <source>
        <dbReference type="SAM" id="Phobius"/>
    </source>
</evidence>
<protein>
    <submittedName>
        <fullName evidence="10">Related to cytochrome P450</fullName>
    </submittedName>
</protein>
<keyword evidence="11" id="KW-1185">Reference proteome</keyword>
<evidence type="ECO:0000256" key="4">
    <source>
        <dbReference type="ARBA" id="ARBA00023002"/>
    </source>
</evidence>
<dbReference type="PANTHER" id="PTHR24305:SF157">
    <property type="entry name" value="N-ACETYLTRYPTOPHAN 6-HYDROXYLASE IVOC-RELATED"/>
    <property type="match status" value="1"/>
</dbReference>
<dbReference type="STRING" id="576137.A0A1L7X9I6"/>
<dbReference type="GO" id="GO:0020037">
    <property type="term" value="F:heme binding"/>
    <property type="evidence" value="ECO:0007669"/>
    <property type="project" value="InterPro"/>
</dbReference>
<dbReference type="Pfam" id="PF00067">
    <property type="entry name" value="p450"/>
    <property type="match status" value="1"/>
</dbReference>
<dbReference type="GO" id="GO:0004497">
    <property type="term" value="F:monooxygenase activity"/>
    <property type="evidence" value="ECO:0007669"/>
    <property type="project" value="UniProtKB-KW"/>
</dbReference>
<evidence type="ECO:0000256" key="5">
    <source>
        <dbReference type="ARBA" id="ARBA00023004"/>
    </source>
</evidence>
<dbReference type="OrthoDB" id="3945418at2759"/>
<keyword evidence="7 8" id="KW-0349">Heme</keyword>
<evidence type="ECO:0000256" key="2">
    <source>
        <dbReference type="ARBA" id="ARBA00010617"/>
    </source>
</evidence>
<keyword evidence="3 7" id="KW-0479">Metal-binding</keyword>
<evidence type="ECO:0000256" key="8">
    <source>
        <dbReference type="RuleBase" id="RU000461"/>
    </source>
</evidence>
<evidence type="ECO:0000313" key="11">
    <source>
        <dbReference type="Proteomes" id="UP000184330"/>
    </source>
</evidence>
<dbReference type="CDD" id="cd11062">
    <property type="entry name" value="CYP58-like"/>
    <property type="match status" value="1"/>
</dbReference>
<evidence type="ECO:0000256" key="1">
    <source>
        <dbReference type="ARBA" id="ARBA00001971"/>
    </source>
</evidence>
<dbReference type="InterPro" id="IPR036396">
    <property type="entry name" value="Cyt_P450_sf"/>
</dbReference>
<name>A0A1L7X9I6_9HELO</name>
<dbReference type="GO" id="GO:0005506">
    <property type="term" value="F:iron ion binding"/>
    <property type="evidence" value="ECO:0007669"/>
    <property type="project" value="InterPro"/>
</dbReference>
<comment type="similarity">
    <text evidence="2 8">Belongs to the cytochrome P450 family.</text>
</comment>
<dbReference type="SUPFAM" id="SSF48264">
    <property type="entry name" value="Cytochrome P450"/>
    <property type="match status" value="1"/>
</dbReference>
<feature type="transmembrane region" description="Helical" evidence="9">
    <location>
        <begin position="7"/>
        <end position="31"/>
    </location>
</feature>
<feature type="binding site" description="axial binding residue" evidence="7">
    <location>
        <position position="446"/>
    </location>
    <ligand>
        <name>heme</name>
        <dbReference type="ChEBI" id="CHEBI:30413"/>
    </ligand>
    <ligandPart>
        <name>Fe</name>
        <dbReference type="ChEBI" id="CHEBI:18248"/>
    </ligandPart>
</feature>